<dbReference type="InterPro" id="IPR029066">
    <property type="entry name" value="PLP-binding_barrel"/>
</dbReference>
<evidence type="ECO:0000256" key="2">
    <source>
        <dbReference type="ARBA" id="ARBA00022793"/>
    </source>
</evidence>
<dbReference type="KEGG" id="tmar:MARIT_1532"/>
<feature type="binding site" evidence="5">
    <location>
        <position position="329"/>
    </location>
    <ligand>
        <name>substrate</name>
    </ligand>
</feature>
<gene>
    <name evidence="5 10" type="primary">lysA</name>
    <name evidence="10" type="ORF">MARIT_1532</name>
</gene>
<feature type="binding site" evidence="5">
    <location>
        <position position="298"/>
    </location>
    <ligand>
        <name>substrate</name>
    </ligand>
</feature>
<dbReference type="Proteomes" id="UP000231564">
    <property type="component" value="Chromosome MARIT"/>
</dbReference>
<protein>
    <recommendedName>
        <fullName evidence="5 6">Diaminopimelate decarboxylase</fullName>
        <shortName evidence="5">DAP decarboxylase</shortName>
        <shortName evidence="5">DAPDC</shortName>
        <ecNumber evidence="5 6">4.1.1.20</ecNumber>
    </recommendedName>
</protein>
<evidence type="ECO:0000259" key="9">
    <source>
        <dbReference type="Pfam" id="PF02784"/>
    </source>
</evidence>
<dbReference type="OrthoDB" id="9802241at2"/>
<accession>A0A2H1E9M0</accession>
<evidence type="ECO:0000256" key="5">
    <source>
        <dbReference type="HAMAP-Rule" id="MF_02120"/>
    </source>
</evidence>
<comment type="caution">
    <text evidence="5">Lacks conserved residue(s) required for the propagation of feature annotation.</text>
</comment>
<feature type="binding site" evidence="5">
    <location>
        <position position="302"/>
    </location>
    <ligand>
        <name>substrate</name>
    </ligand>
</feature>
<dbReference type="PANTHER" id="PTHR43727:SF2">
    <property type="entry name" value="GROUP IV DECARBOXYLASE"/>
    <property type="match status" value="1"/>
</dbReference>
<evidence type="ECO:0000256" key="8">
    <source>
        <dbReference type="RuleBase" id="RU003738"/>
    </source>
</evidence>
<dbReference type="Pfam" id="PF02784">
    <property type="entry name" value="Orn_Arg_deC_N"/>
    <property type="match status" value="1"/>
</dbReference>
<keyword evidence="3 5" id="KW-0663">Pyridoxal phosphate</keyword>
<dbReference type="InterPro" id="IPR002986">
    <property type="entry name" value="DAP_deCOOHase_LysA"/>
</dbReference>
<dbReference type="CDD" id="cd06828">
    <property type="entry name" value="PLPDE_III_DapDC"/>
    <property type="match status" value="1"/>
</dbReference>
<evidence type="ECO:0000313" key="11">
    <source>
        <dbReference type="Proteomes" id="UP000231564"/>
    </source>
</evidence>
<dbReference type="FunFam" id="3.20.20.10:FF:000003">
    <property type="entry name" value="Diaminopimelate decarboxylase"/>
    <property type="match status" value="1"/>
</dbReference>
<dbReference type="EC" id="4.1.1.20" evidence="5 6"/>
<evidence type="ECO:0000256" key="3">
    <source>
        <dbReference type="ARBA" id="ARBA00022898"/>
    </source>
</evidence>
<dbReference type="InterPro" id="IPR009006">
    <property type="entry name" value="Ala_racemase/Decarboxylase_C"/>
</dbReference>
<dbReference type="GO" id="GO:0030170">
    <property type="term" value="F:pyridoxal phosphate binding"/>
    <property type="evidence" value="ECO:0007669"/>
    <property type="project" value="UniProtKB-UniRule"/>
</dbReference>
<evidence type="ECO:0000256" key="1">
    <source>
        <dbReference type="ARBA" id="ARBA00001933"/>
    </source>
</evidence>
<dbReference type="PANTHER" id="PTHR43727">
    <property type="entry name" value="DIAMINOPIMELATE DECARBOXYLASE"/>
    <property type="match status" value="1"/>
</dbReference>
<comment type="similarity">
    <text evidence="5">Belongs to the Orn/Lys/Arg decarboxylase class-II family. LysA subfamily.</text>
</comment>
<feature type="active site" description="Proton donor" evidence="7">
    <location>
        <position position="328"/>
    </location>
</feature>
<dbReference type="NCBIfam" id="TIGR01048">
    <property type="entry name" value="lysA"/>
    <property type="match status" value="1"/>
</dbReference>
<dbReference type="HAMAP" id="MF_02120">
    <property type="entry name" value="LysA"/>
    <property type="match status" value="1"/>
</dbReference>
<comment type="function">
    <text evidence="5">Specifically catalyzes the decarboxylation of meso-diaminopimelate (meso-DAP) to L-lysine.</text>
</comment>
<dbReference type="GeneID" id="47723053"/>
<dbReference type="GO" id="GO:0009089">
    <property type="term" value="P:lysine biosynthetic process via diaminopimelate"/>
    <property type="evidence" value="ECO:0007669"/>
    <property type="project" value="UniProtKB-UniRule"/>
</dbReference>
<keyword evidence="5" id="KW-0028">Amino-acid biosynthesis</keyword>
<dbReference type="PRINTS" id="PR01179">
    <property type="entry name" value="ODADCRBXLASE"/>
</dbReference>
<keyword evidence="2 5" id="KW-0210">Decarboxylase</keyword>
<comment type="pathway">
    <text evidence="5 8">Amino-acid biosynthesis; L-lysine biosynthesis via DAP pathway; L-lysine from DL-2,6-diaminopimelate: step 1/1.</text>
</comment>
<proteinExistence type="inferred from homology"/>
<dbReference type="InterPro" id="IPR000183">
    <property type="entry name" value="Orn/DAP/Arg_de-COase"/>
</dbReference>
<feature type="binding site" evidence="5">
    <location>
        <position position="356"/>
    </location>
    <ligand>
        <name>substrate</name>
    </ligand>
</feature>
<dbReference type="PRINTS" id="PR01181">
    <property type="entry name" value="DAPDCRBXLASE"/>
</dbReference>
<feature type="binding site" evidence="5">
    <location>
        <position position="356"/>
    </location>
    <ligand>
        <name>pyridoxal 5'-phosphate</name>
        <dbReference type="ChEBI" id="CHEBI:597326"/>
    </ligand>
</feature>
<organism evidence="10 11">
    <name type="scientific">Tenacibaculum maritimum NCIMB 2154</name>
    <dbReference type="NCBI Taxonomy" id="1349785"/>
    <lineage>
        <taxon>Bacteria</taxon>
        <taxon>Pseudomonadati</taxon>
        <taxon>Bacteroidota</taxon>
        <taxon>Flavobacteriia</taxon>
        <taxon>Flavobacteriales</taxon>
        <taxon>Flavobacteriaceae</taxon>
        <taxon>Tenacibaculum</taxon>
    </lineage>
</organism>
<evidence type="ECO:0000256" key="4">
    <source>
        <dbReference type="ARBA" id="ARBA00023239"/>
    </source>
</evidence>
<dbReference type="STRING" id="1349785.GCA_000509405_01911"/>
<keyword evidence="5 8" id="KW-0457">Lysine biosynthesis</keyword>
<dbReference type="GO" id="GO:0008836">
    <property type="term" value="F:diaminopimelate decarboxylase activity"/>
    <property type="evidence" value="ECO:0007669"/>
    <property type="project" value="UniProtKB-UniRule"/>
</dbReference>
<comment type="cofactor">
    <cofactor evidence="1 5 7 8">
        <name>pyridoxal 5'-phosphate</name>
        <dbReference type="ChEBI" id="CHEBI:597326"/>
    </cofactor>
</comment>
<dbReference type="InterPro" id="IPR022644">
    <property type="entry name" value="De-COase2_N"/>
</dbReference>
<comment type="catalytic activity">
    <reaction evidence="5 8">
        <text>meso-2,6-diaminopimelate + H(+) = L-lysine + CO2</text>
        <dbReference type="Rhea" id="RHEA:15101"/>
        <dbReference type="ChEBI" id="CHEBI:15378"/>
        <dbReference type="ChEBI" id="CHEBI:16526"/>
        <dbReference type="ChEBI" id="CHEBI:32551"/>
        <dbReference type="ChEBI" id="CHEBI:57791"/>
        <dbReference type="EC" id="4.1.1.20"/>
    </reaction>
</comment>
<name>A0A2H1E9M0_9FLAO</name>
<keyword evidence="11" id="KW-1185">Reference proteome</keyword>
<dbReference type="SUPFAM" id="SSF51419">
    <property type="entry name" value="PLP-binding barrel"/>
    <property type="match status" value="1"/>
</dbReference>
<dbReference type="SUPFAM" id="SSF50621">
    <property type="entry name" value="Alanine racemase C-terminal domain-like"/>
    <property type="match status" value="1"/>
</dbReference>
<evidence type="ECO:0000313" key="10">
    <source>
        <dbReference type="EMBL" id="SFZ82311.1"/>
    </source>
</evidence>
<sequence length="401" mass="45758">MDRQTLLHLARTYESPLYVYNIDKIISQYKRITRAFNKVKNVKINYAAKALSNINILKIFHKEKSGLDTVSIQEVKLGILAGFNPSDIIYTPNGVSIEEIEKVAKLGVQINIDNLSILELFGQKHPKIPVCIRINPHIMAGGNNKISVGHIDSKFGISIHQVPHIKRVVQNTGMHINGIHMHTGSDILDIDTFIRASDILFDVAREFKNIRFIDFGSGFKVPYRKGDVSTDIEQLGKQLSERFNNFCKEYGRALTLMFEPGKFLVSEAGYFLAKVNVIKQTTSTVFAGIDSGLNHLIRPMFYDAYHHIENLSNPKGRERYYSIVGYICETDTFGTNRKINEIAENDILCFHNAGAYCFSMASNYNSRYRPAEVMLYNGKDYLIRKRETFEDLIRNQELVIK</sequence>
<dbReference type="RefSeq" id="WP_100211165.1">
    <property type="nucleotide sequence ID" value="NZ_CP138495.1"/>
</dbReference>
<feature type="modified residue" description="N6-(pyridoxal phosphate)lysine" evidence="5 7">
    <location>
        <position position="49"/>
    </location>
</feature>
<dbReference type="UniPathway" id="UPA00034">
    <property type="reaction ID" value="UER00027"/>
</dbReference>
<dbReference type="Gene3D" id="3.20.20.10">
    <property type="entry name" value="Alanine racemase"/>
    <property type="match status" value="1"/>
</dbReference>
<feature type="binding site" evidence="5">
    <location>
        <position position="218"/>
    </location>
    <ligand>
        <name>pyridoxal 5'-phosphate</name>
        <dbReference type="ChEBI" id="CHEBI:597326"/>
    </ligand>
</feature>
<evidence type="ECO:0000256" key="7">
    <source>
        <dbReference type="PIRSR" id="PIRSR600183-50"/>
    </source>
</evidence>
<feature type="domain" description="Orn/DAP/Arg decarboxylase 2 N-terminal" evidence="9">
    <location>
        <begin position="23"/>
        <end position="266"/>
    </location>
</feature>
<dbReference type="EMBL" id="LT634361">
    <property type="protein sequence ID" value="SFZ82311.1"/>
    <property type="molecule type" value="Genomic_DNA"/>
</dbReference>
<comment type="subunit">
    <text evidence="5">Homodimer.</text>
</comment>
<evidence type="ECO:0000256" key="6">
    <source>
        <dbReference type="NCBIfam" id="TIGR01048"/>
    </source>
</evidence>
<dbReference type="AlphaFoldDB" id="A0A2H1E9M0"/>
<reference evidence="10 11" key="1">
    <citation type="submission" date="2016-11" db="EMBL/GenBank/DDBJ databases">
        <authorList>
            <person name="Jaros S."/>
            <person name="Januszkiewicz K."/>
            <person name="Wedrychowicz H."/>
        </authorList>
    </citation>
    <scope>NUCLEOTIDE SEQUENCE [LARGE SCALE GENOMIC DNA]</scope>
    <source>
        <strain evidence="10">NCIMB 2154T</strain>
    </source>
</reference>
<dbReference type="Gene3D" id="2.40.37.10">
    <property type="entry name" value="Lyase, Ornithine Decarboxylase, Chain A, domain 1"/>
    <property type="match status" value="1"/>
</dbReference>
<keyword evidence="4 5" id="KW-0456">Lyase</keyword>